<comment type="caution">
    <text evidence="1">The sequence shown here is derived from an EMBL/GenBank/DDBJ whole genome shotgun (WGS) entry which is preliminary data.</text>
</comment>
<protein>
    <submittedName>
        <fullName evidence="1">Uncharacterized protein</fullName>
    </submittedName>
</protein>
<evidence type="ECO:0000313" key="1">
    <source>
        <dbReference type="EMBL" id="MET6990288.1"/>
    </source>
</evidence>
<dbReference type="RefSeq" id="WP_354614678.1">
    <property type="nucleotide sequence ID" value="NZ_JBEXAE010000002.1"/>
</dbReference>
<keyword evidence="2" id="KW-1185">Reference proteome</keyword>
<accession>A0ABV2ST04</accession>
<dbReference type="Proteomes" id="UP001549799">
    <property type="component" value="Unassembled WGS sequence"/>
</dbReference>
<reference evidence="1 2" key="1">
    <citation type="submission" date="2024-07" db="EMBL/GenBank/DDBJ databases">
        <title>The genome sequence of type strain Sediminicola arcticus GDMCC 1.2805.</title>
        <authorList>
            <person name="Liu Y."/>
        </authorList>
    </citation>
    <scope>NUCLEOTIDE SEQUENCE [LARGE SCALE GENOMIC DNA]</scope>
    <source>
        <strain evidence="1 2">GDMCC 1.2805</strain>
    </source>
</reference>
<proteinExistence type="predicted"/>
<gene>
    <name evidence="1" type="ORF">ABXZ36_06475</name>
</gene>
<evidence type="ECO:0000313" key="2">
    <source>
        <dbReference type="Proteomes" id="UP001549799"/>
    </source>
</evidence>
<organism evidence="1 2">
    <name type="scientific">Sediminicola arcticus</name>
    <dbReference type="NCBI Taxonomy" id="1574308"/>
    <lineage>
        <taxon>Bacteria</taxon>
        <taxon>Pseudomonadati</taxon>
        <taxon>Bacteroidota</taxon>
        <taxon>Flavobacteriia</taxon>
        <taxon>Flavobacteriales</taxon>
        <taxon>Flavobacteriaceae</taxon>
        <taxon>Sediminicola</taxon>
    </lineage>
</organism>
<dbReference type="EMBL" id="JBEXAE010000002">
    <property type="protein sequence ID" value="MET6990288.1"/>
    <property type="molecule type" value="Genomic_DNA"/>
</dbReference>
<sequence length="121" mass="14419">MFLFVINSYGQELNTEYWELKKNLLESKTDLIIEFKTDCIGEEFINIEETDDCVYERSFYIFWLKDGKYYKRKFSDCDVFKTVQMDRSELLKTSVSKIDEIKKAEILPVIHTSETNENGEI</sequence>
<name>A0ABV2ST04_9FLAO</name>